<evidence type="ECO:0000313" key="8">
    <source>
        <dbReference type="Proteomes" id="UP000256645"/>
    </source>
</evidence>
<dbReference type="SUPFAM" id="SSF51735">
    <property type="entry name" value="NAD(P)-binding Rossmann-fold domains"/>
    <property type="match status" value="1"/>
</dbReference>
<dbReference type="FunFam" id="1.10.1040.10:FF:000017">
    <property type="entry name" value="2-dehydropantoate 2-reductase"/>
    <property type="match status" value="1"/>
</dbReference>
<accession>A0A3D8QLA6</accession>
<comment type="catalytic activity">
    <reaction evidence="4">
        <text>(R)-pantoate + NADP(+) = 2-dehydropantoate + NADPH + H(+)</text>
        <dbReference type="Rhea" id="RHEA:16233"/>
        <dbReference type="ChEBI" id="CHEBI:11561"/>
        <dbReference type="ChEBI" id="CHEBI:15378"/>
        <dbReference type="ChEBI" id="CHEBI:15980"/>
        <dbReference type="ChEBI" id="CHEBI:57783"/>
        <dbReference type="ChEBI" id="CHEBI:58349"/>
        <dbReference type="EC" id="1.1.1.169"/>
    </reaction>
</comment>
<protein>
    <recommendedName>
        <fullName evidence="4">2-dehydropantoate 2-reductase</fullName>
        <ecNumber evidence="4">1.1.1.169</ecNumber>
    </recommendedName>
    <alternativeName>
        <fullName evidence="4">Ketopantoate reductase</fullName>
    </alternativeName>
</protein>
<dbReference type="STRING" id="1849047.A0A3D8QLA6"/>
<dbReference type="InterPro" id="IPR036291">
    <property type="entry name" value="NAD(P)-bd_dom_sf"/>
</dbReference>
<dbReference type="InterPro" id="IPR013752">
    <property type="entry name" value="KPA_reductase"/>
</dbReference>
<evidence type="ECO:0000259" key="6">
    <source>
        <dbReference type="Pfam" id="PF08546"/>
    </source>
</evidence>
<feature type="domain" description="Ketopantoate reductase C-terminal" evidence="6">
    <location>
        <begin position="201"/>
        <end position="320"/>
    </location>
</feature>
<dbReference type="EMBL" id="PDLM01000014">
    <property type="protein sequence ID" value="RDW62244.1"/>
    <property type="molecule type" value="Genomic_DNA"/>
</dbReference>
<feature type="domain" description="Ketopantoate reductase N-terminal" evidence="5">
    <location>
        <begin position="8"/>
        <end position="164"/>
    </location>
</feature>
<organism evidence="7 8">
    <name type="scientific">Coleophoma cylindrospora</name>
    <dbReference type="NCBI Taxonomy" id="1849047"/>
    <lineage>
        <taxon>Eukaryota</taxon>
        <taxon>Fungi</taxon>
        <taxon>Dikarya</taxon>
        <taxon>Ascomycota</taxon>
        <taxon>Pezizomycotina</taxon>
        <taxon>Leotiomycetes</taxon>
        <taxon>Helotiales</taxon>
        <taxon>Dermateaceae</taxon>
        <taxon>Coleophoma</taxon>
    </lineage>
</organism>
<dbReference type="InterPro" id="IPR013328">
    <property type="entry name" value="6PGD_dom2"/>
</dbReference>
<dbReference type="GO" id="GO:0015940">
    <property type="term" value="P:pantothenate biosynthetic process"/>
    <property type="evidence" value="ECO:0007669"/>
    <property type="project" value="InterPro"/>
</dbReference>
<keyword evidence="2 4" id="KW-0521">NADP</keyword>
<proteinExistence type="inferred from homology"/>
<comment type="similarity">
    <text evidence="1 4">Belongs to the ketopantoate reductase family.</text>
</comment>
<dbReference type="Pfam" id="PF02558">
    <property type="entry name" value="ApbA"/>
    <property type="match status" value="1"/>
</dbReference>
<dbReference type="EC" id="1.1.1.169" evidence="4"/>
<evidence type="ECO:0000256" key="3">
    <source>
        <dbReference type="ARBA" id="ARBA00023002"/>
    </source>
</evidence>
<dbReference type="GO" id="GO:0005737">
    <property type="term" value="C:cytoplasm"/>
    <property type="evidence" value="ECO:0007669"/>
    <property type="project" value="TreeGrafter"/>
</dbReference>
<dbReference type="AlphaFoldDB" id="A0A3D8QLA6"/>
<reference evidence="7 8" key="1">
    <citation type="journal article" date="2018" name="IMA Fungus">
        <title>IMA Genome-F 9: Draft genome sequence of Annulohypoxylon stygium, Aspergillus mulundensis, Berkeleyomyces basicola (syn. Thielaviopsis basicola), Ceratocystis smalleyi, two Cercospora beticola strains, Coleophoma cylindrospora, Fusarium fracticaudum, Phialophora cf. hyalina, and Morchella septimelata.</title>
        <authorList>
            <person name="Wingfield B.D."/>
            <person name="Bills G.F."/>
            <person name="Dong Y."/>
            <person name="Huang W."/>
            <person name="Nel W.J."/>
            <person name="Swalarsk-Parry B.S."/>
            <person name="Vaghefi N."/>
            <person name="Wilken P.M."/>
            <person name="An Z."/>
            <person name="de Beer Z.W."/>
            <person name="De Vos L."/>
            <person name="Chen L."/>
            <person name="Duong T.A."/>
            <person name="Gao Y."/>
            <person name="Hammerbacher A."/>
            <person name="Kikkert J.R."/>
            <person name="Li Y."/>
            <person name="Li H."/>
            <person name="Li K."/>
            <person name="Li Q."/>
            <person name="Liu X."/>
            <person name="Ma X."/>
            <person name="Naidoo K."/>
            <person name="Pethybridge S.J."/>
            <person name="Sun J."/>
            <person name="Steenkamp E.T."/>
            <person name="van der Nest M.A."/>
            <person name="van Wyk S."/>
            <person name="Wingfield M.J."/>
            <person name="Xiong C."/>
            <person name="Yue Q."/>
            <person name="Zhang X."/>
        </authorList>
    </citation>
    <scope>NUCLEOTIDE SEQUENCE [LARGE SCALE GENOMIC DNA]</scope>
    <source>
        <strain evidence="7 8">BP6252</strain>
    </source>
</reference>
<gene>
    <name evidence="7" type="ORF">BP6252_11677</name>
</gene>
<dbReference type="Proteomes" id="UP000256645">
    <property type="component" value="Unassembled WGS sequence"/>
</dbReference>
<evidence type="ECO:0000313" key="7">
    <source>
        <dbReference type="EMBL" id="RDW62244.1"/>
    </source>
</evidence>
<comment type="function">
    <text evidence="4">Catalyzes the NADPH-dependent reduction of ketopantoate into pantoic acid.</text>
</comment>
<dbReference type="OrthoDB" id="3609at2759"/>
<dbReference type="Pfam" id="PF08546">
    <property type="entry name" value="ApbA_C"/>
    <property type="match status" value="1"/>
</dbReference>
<dbReference type="Gene3D" id="3.40.50.720">
    <property type="entry name" value="NAD(P)-binding Rossmann-like Domain"/>
    <property type="match status" value="1"/>
</dbReference>
<dbReference type="InterPro" id="IPR013332">
    <property type="entry name" value="KPR_N"/>
</dbReference>
<dbReference type="NCBIfam" id="TIGR00745">
    <property type="entry name" value="apbA_panE"/>
    <property type="match status" value="1"/>
</dbReference>
<dbReference type="PANTHER" id="PTHR21708:SF30">
    <property type="entry name" value="2-DEHYDROPANTOATE 2-REDUCTASE-RELATED"/>
    <property type="match status" value="1"/>
</dbReference>
<evidence type="ECO:0000256" key="2">
    <source>
        <dbReference type="ARBA" id="ARBA00022857"/>
    </source>
</evidence>
<keyword evidence="3 4" id="KW-0560">Oxidoreductase</keyword>
<dbReference type="SUPFAM" id="SSF48179">
    <property type="entry name" value="6-phosphogluconate dehydrogenase C-terminal domain-like"/>
    <property type="match status" value="1"/>
</dbReference>
<comment type="caution">
    <text evidence="7">The sequence shown here is derived from an EMBL/GenBank/DDBJ whole genome shotgun (WGS) entry which is preliminary data.</text>
</comment>
<dbReference type="PANTHER" id="PTHR21708">
    <property type="entry name" value="PROBABLE 2-DEHYDROPANTOATE 2-REDUCTASE"/>
    <property type="match status" value="1"/>
</dbReference>
<dbReference type="InterPro" id="IPR051402">
    <property type="entry name" value="KPR-Related"/>
</dbReference>
<dbReference type="GO" id="GO:0008677">
    <property type="term" value="F:2-dehydropantoate 2-reductase activity"/>
    <property type="evidence" value="ECO:0007669"/>
    <property type="project" value="UniProtKB-EC"/>
</dbReference>
<dbReference type="InterPro" id="IPR008927">
    <property type="entry name" value="6-PGluconate_DH-like_C_sf"/>
</dbReference>
<evidence type="ECO:0000259" key="5">
    <source>
        <dbReference type="Pfam" id="PF02558"/>
    </source>
</evidence>
<evidence type="ECO:0000256" key="1">
    <source>
        <dbReference type="ARBA" id="ARBA00007870"/>
    </source>
</evidence>
<dbReference type="Gene3D" id="1.10.1040.10">
    <property type="entry name" value="N-(1-d-carboxylethyl)-l-norvaline Dehydrogenase, domain 2"/>
    <property type="match status" value="1"/>
</dbReference>
<evidence type="ECO:0000256" key="4">
    <source>
        <dbReference type="RuleBase" id="RU362068"/>
    </source>
</evidence>
<sequence>MSAPKANVLLVGGGAVGAIAALNIEAGGLGAVTAVLRSNYPAVSQSGYNIESIDHGKLPSWKPTKVVNSVPAASESEPYDYVVCVTKNCPDIKPTLVDLITPAVTKGHTVIVLIQNGLNIERPLFEAFPENICLSGVSMIDSHEEEPGHILHEEADLLHLGAFRNPNLSAEKEKEAALAFIKIYSAAGKTKCPYNEDVPFARWRKLVFNSCLNPICAITGLDDARIRLAGAVEGLVKPACEEIIKVAKAKGIELPEGIADTMINLDPMDLYLKPSMQCDAEKGNYIEFENLVGEPLRDAEKIGVSTPILKVVYELCKAMQWKTMEAKGLVKVPPKRIL</sequence>
<keyword evidence="8" id="KW-1185">Reference proteome</keyword>
<name>A0A3D8QLA6_9HELO</name>
<dbReference type="InterPro" id="IPR003710">
    <property type="entry name" value="ApbA"/>
</dbReference>